<comment type="caution">
    <text evidence="1">The sequence shown here is derived from an EMBL/GenBank/DDBJ whole genome shotgun (WGS) entry which is preliminary data.</text>
</comment>
<evidence type="ECO:0008006" key="3">
    <source>
        <dbReference type="Google" id="ProtNLM"/>
    </source>
</evidence>
<dbReference type="PROSITE" id="PS51257">
    <property type="entry name" value="PROKAR_LIPOPROTEIN"/>
    <property type="match status" value="1"/>
</dbReference>
<proteinExistence type="predicted"/>
<keyword evidence="2" id="KW-1185">Reference proteome</keyword>
<dbReference type="InterPro" id="IPR012334">
    <property type="entry name" value="Pectin_lyas_fold"/>
</dbReference>
<organism evidence="1 2">
    <name type="scientific">Vibrio halioticoli NBRC 102217</name>
    <dbReference type="NCBI Taxonomy" id="1219072"/>
    <lineage>
        <taxon>Bacteria</taxon>
        <taxon>Pseudomonadati</taxon>
        <taxon>Pseudomonadota</taxon>
        <taxon>Gammaproteobacteria</taxon>
        <taxon>Vibrionales</taxon>
        <taxon>Vibrionaceae</taxon>
        <taxon>Vibrio</taxon>
    </lineage>
</organism>
<dbReference type="SUPFAM" id="SSF51126">
    <property type="entry name" value="Pectin lyase-like"/>
    <property type="match status" value="1"/>
</dbReference>
<dbReference type="eggNOG" id="COG3420">
    <property type="taxonomic scope" value="Bacteria"/>
</dbReference>
<dbReference type="AlphaFoldDB" id="V5FAP7"/>
<dbReference type="InterPro" id="IPR011050">
    <property type="entry name" value="Pectin_lyase_fold/virulence"/>
</dbReference>
<dbReference type="Proteomes" id="UP000017800">
    <property type="component" value="Unassembled WGS sequence"/>
</dbReference>
<dbReference type="Gene3D" id="2.60.120.260">
    <property type="entry name" value="Galactose-binding domain-like"/>
    <property type="match status" value="1"/>
</dbReference>
<dbReference type="EMBL" id="BAUJ01000004">
    <property type="protein sequence ID" value="GAD88238.1"/>
    <property type="molecule type" value="Genomic_DNA"/>
</dbReference>
<sequence length="945" mass="102218">MKRKTLAILIGLALVGCNGETQQAVKAPTSTAAVQTNSTKLTPATEVVDAAQIGPSTEVPQMAEILPATDIVQTPTLPISKFEANDAAFRSTGIPEGVTKIPEVKCDKVFNSLDDLEKVAKDSERHPETLAAGSTLCLADGEYSDDLDLRVVRGMTVAAEHSGKAIIKDGVISISLNGEHSRLQGLVFKDITYKSAMINTRGHDNTTCTDCRITEISVIDPKTVIDKRTGQGKAGNLVKLYGDGNWFDHSILSGKTSANPMVSLVREKGLTDEQRAHNIVVYKNYIANRAPADGKIYAGAQDNNYEAIRTGLSETHEQASHSFVVGNLFENIQGEAEVISNKASENTISFNTIRNSNGSLTNRHGHDNNIENNFILGEGYPLAGGIRIVDNGHVIQNNYIDGARYLSTTHHGGIVLLGSDGAGDGDNGYQQVENVHIAHNTIVDSVNSLNLDGGGKKTQPQNVFIENNIIEKAIGPIFKSSDRGLPPNSEILGNIFSGNQFADSDGIKQSQLASQNSFASAELERNTQGDHLYRPTANTPNLDATLHVTRNFTAPTYDMDGQLRSAMTTIGADERNATTRTVAPLTYKDVGPVTYRVTKPSPIVVTADIKNSTFDNWLEDWQGQGGYTVTGAEAFSGQTLTLSDNGFMHQDITVMPNHHYELSAFVKGNYKLSVDGIASTKGDVKGEQYKWVRVPFDTGSNDTVTVSLGIPETVTVNAPLVDGDFTQYYKGDRENWVEHEDSVAGLGEVGGSKDSAFSGEGSIRLRFINGTDEDGNNIDAKNDFTAQPSVTRVVSGLPTNTDVTFSMYYCDKMGDKSLATLGFGARTVAAESLKGTLLKEDFAHNKDLANAPEGSNKDCFKKVTTTFNTGDNTSIELFANMIVDKDGSLTNDQIKTDSFYQKNKFEVRLDNFAVSYEAKASDDLTASFDEIRAATRMDQKPQQAE</sequence>
<evidence type="ECO:0000313" key="1">
    <source>
        <dbReference type="EMBL" id="GAD88238.1"/>
    </source>
</evidence>
<reference evidence="1 2" key="1">
    <citation type="submission" date="2013-10" db="EMBL/GenBank/DDBJ databases">
        <authorList>
            <person name="Ichikawa N."/>
            <person name="Kimura A."/>
            <person name="Ohji S."/>
            <person name="Hosoyama A."/>
            <person name="Fujita N."/>
        </authorList>
    </citation>
    <scope>NUCLEOTIDE SEQUENCE [LARGE SCALE GENOMIC DNA]</scope>
    <source>
        <strain evidence="1 2">NBRC 102217</strain>
    </source>
</reference>
<dbReference type="RefSeq" id="WP_023402630.1">
    <property type="nucleotide sequence ID" value="NZ_BAUJ01000004.1"/>
</dbReference>
<gene>
    <name evidence="1" type="ORF">VHA01S_004_00130</name>
</gene>
<dbReference type="Pfam" id="PF14592">
    <property type="entry name" value="Chondroitinas_B"/>
    <property type="match status" value="1"/>
</dbReference>
<name>V5FAP7_9VIBR</name>
<protein>
    <recommendedName>
        <fullName evidence="3">Alginate lyase</fullName>
    </recommendedName>
</protein>
<dbReference type="InterPro" id="IPR039513">
    <property type="entry name" value="PL-6"/>
</dbReference>
<accession>V5FAP7</accession>
<dbReference type="Gene3D" id="2.160.20.10">
    <property type="entry name" value="Single-stranded right-handed beta-helix, Pectin lyase-like"/>
    <property type="match status" value="1"/>
</dbReference>
<dbReference type="CDD" id="cd14251">
    <property type="entry name" value="PL-6"/>
    <property type="match status" value="1"/>
</dbReference>
<evidence type="ECO:0000313" key="2">
    <source>
        <dbReference type="Proteomes" id="UP000017800"/>
    </source>
</evidence>
<reference evidence="1 2" key="2">
    <citation type="submission" date="2013-11" db="EMBL/GenBank/DDBJ databases">
        <title>Whole genome shotgun sequence of Vibrio halioticoli NBRC 102217.</title>
        <authorList>
            <person name="Isaki S."/>
            <person name="Kimura A."/>
            <person name="Ohji S."/>
            <person name="Hosoyama A."/>
            <person name="Fujita N."/>
            <person name="Hashimoto M."/>
            <person name="Hosoyama Y."/>
            <person name="Yamazoe A."/>
        </authorList>
    </citation>
    <scope>NUCLEOTIDE SEQUENCE [LARGE SCALE GENOMIC DNA]</scope>
    <source>
        <strain evidence="1 2">NBRC 102217</strain>
    </source>
</reference>
<dbReference type="OrthoDB" id="6475864at2"/>